<accession>A0A7S8FDQ9</accession>
<reference evidence="2 3" key="1">
    <citation type="journal article" date="2020" name="ISME J.">
        <title>Enrichment and physiological characterization of a novel comammox Nitrospira indicates ammonium inhibition of complete nitrification.</title>
        <authorList>
            <person name="Sakoula D."/>
            <person name="Koch H."/>
            <person name="Frank J."/>
            <person name="Jetten M.S.M."/>
            <person name="van Kessel M.A.H.J."/>
            <person name="Lucker S."/>
        </authorList>
    </citation>
    <scope>NUCLEOTIDE SEQUENCE [LARGE SCALE GENOMIC DNA]</scope>
    <source>
        <strain evidence="2">Comreactor17</strain>
    </source>
</reference>
<dbReference type="Proteomes" id="UP000593737">
    <property type="component" value="Chromosome"/>
</dbReference>
<keyword evidence="1" id="KW-0732">Signal</keyword>
<evidence type="ECO:0000256" key="1">
    <source>
        <dbReference type="SAM" id="SignalP"/>
    </source>
</evidence>
<feature type="chain" id="PRO_5032375716" evidence="1">
    <location>
        <begin position="26"/>
        <end position="255"/>
    </location>
</feature>
<dbReference type="KEGG" id="nkf:Nkreftii_001683"/>
<sequence length="255" mass="28715">MRLHQAMFMTAVLALIPFCSREALADNPVDQKLEFKPTAVIEEKLKLLYSNQDLPNEKLERRARELGFESLAQLKSAQVDSQNRLPVYYVRLDGLRAYDGTDPWPLLSQTNTYIYPIVVPQKEGLIPSAALVRSDVDKTGTEVSASFSQLGANFAIPSRILSEARKPLLARYHHCDFFVISIPALKKRFLGGRRGNTCAFMIIDVDLDRGLEHALKALNDASLQPAKDIFKALTKEANSNKYDMPREHNDSSIHE</sequence>
<organism evidence="2 3">
    <name type="scientific">Candidatus Nitrospira kreftii</name>
    <dbReference type="NCBI Taxonomy" id="2652173"/>
    <lineage>
        <taxon>Bacteria</taxon>
        <taxon>Pseudomonadati</taxon>
        <taxon>Nitrospirota</taxon>
        <taxon>Nitrospiria</taxon>
        <taxon>Nitrospirales</taxon>
        <taxon>Nitrospiraceae</taxon>
        <taxon>Nitrospira</taxon>
    </lineage>
</organism>
<protein>
    <submittedName>
        <fullName evidence="2">Uncharacterized protein</fullName>
    </submittedName>
</protein>
<evidence type="ECO:0000313" key="2">
    <source>
        <dbReference type="EMBL" id="QPD03909.1"/>
    </source>
</evidence>
<gene>
    <name evidence="2" type="ORF">Nkreftii_001683</name>
</gene>
<proteinExistence type="predicted"/>
<name>A0A7S8FDQ9_9BACT</name>
<evidence type="ECO:0000313" key="3">
    <source>
        <dbReference type="Proteomes" id="UP000593737"/>
    </source>
</evidence>
<dbReference type="EMBL" id="CP047423">
    <property type="protein sequence ID" value="QPD03909.1"/>
    <property type="molecule type" value="Genomic_DNA"/>
</dbReference>
<feature type="signal peptide" evidence="1">
    <location>
        <begin position="1"/>
        <end position="25"/>
    </location>
</feature>
<dbReference type="AlphaFoldDB" id="A0A7S8FDQ9"/>